<accession>A0A8B8FNI4</accession>
<keyword evidence="4" id="KW-0472">Membrane</keyword>
<keyword evidence="2 8" id="KW-0326">Glycosidase</keyword>
<dbReference type="Pfam" id="PF01055">
    <property type="entry name" value="Glyco_hydro_31_2nd"/>
    <property type="match status" value="2"/>
</dbReference>
<keyword evidence="7" id="KW-1185">Reference proteome</keyword>
<dbReference type="GO" id="GO:0019242">
    <property type="term" value="P:methylglyoxal biosynthetic process"/>
    <property type="evidence" value="ECO:0007669"/>
    <property type="project" value="InterPro"/>
</dbReference>
<keyword evidence="2" id="KW-0378">Hydrolase</keyword>
<reference evidence="8" key="1">
    <citation type="submission" date="2025-08" db="UniProtKB">
        <authorList>
            <consortium name="RefSeq"/>
        </authorList>
    </citation>
    <scope>IDENTIFICATION</scope>
    <source>
        <tissue evidence="8">Whole body</tissue>
    </source>
</reference>
<dbReference type="CDD" id="cd06592">
    <property type="entry name" value="GH31_NET37"/>
    <property type="match status" value="1"/>
</dbReference>
<feature type="compositionally biased region" description="Polar residues" evidence="3">
    <location>
        <begin position="75"/>
        <end position="98"/>
    </location>
</feature>
<feature type="region of interest" description="Disordered" evidence="3">
    <location>
        <begin position="71"/>
        <end position="98"/>
    </location>
</feature>
<evidence type="ECO:0000313" key="7">
    <source>
        <dbReference type="Proteomes" id="UP000694846"/>
    </source>
</evidence>
<dbReference type="PROSITE" id="PS01335">
    <property type="entry name" value="METHYLGLYOXAL_SYNTH"/>
    <property type="match status" value="1"/>
</dbReference>
<dbReference type="GeneID" id="112684557"/>
<name>A0A8B8FNI4_9HEMI</name>
<dbReference type="Gene3D" id="3.20.20.80">
    <property type="entry name" value="Glycosidases"/>
    <property type="match status" value="1"/>
</dbReference>
<evidence type="ECO:0000259" key="5">
    <source>
        <dbReference type="Pfam" id="PF01055"/>
    </source>
</evidence>
<dbReference type="InterPro" id="IPR050985">
    <property type="entry name" value="Alpha-glycosidase_related"/>
</dbReference>
<proteinExistence type="inferred from homology"/>
<dbReference type="GO" id="GO:0004553">
    <property type="term" value="F:hydrolase activity, hydrolyzing O-glycosyl compounds"/>
    <property type="evidence" value="ECO:0007669"/>
    <property type="project" value="InterPro"/>
</dbReference>
<feature type="region of interest" description="Disordered" evidence="3">
    <location>
        <begin position="1"/>
        <end position="38"/>
    </location>
</feature>
<evidence type="ECO:0000259" key="6">
    <source>
        <dbReference type="Pfam" id="PF21365"/>
    </source>
</evidence>
<dbReference type="SUPFAM" id="SSF51011">
    <property type="entry name" value="Glycosyl hydrolase domain"/>
    <property type="match status" value="1"/>
</dbReference>
<sequence length="842" mass="95751">MDNAPAPFRIGSSESSGNESNNSFSYSGDFNDEPAEYDPQLTPERVRLNGYDSSETFSDILEDVPINHRMHHGTQLRSVSPTIHMTRRSSTASQSDSDQYGMLDDTDLSVNSLTSVNSISSLLREKLLLNIQKISKNKSVQADYKLRVFITCLFVVIVCILKFAHVYYDRHVLQKAYFKYTRFNKEDRFLRLYGVDGHEIAFGYLGVDLAEREKAFDCLAAGHRKPSDVQCFEWMQKARLYLSHEERPEGLNCYTVEWSSLTDKYNPVDCYEDGEQYGHWYGGGRTLGMAWPVQLGTVEMSPFVTGHVGRHRWGSVLGRYFINSKGVAITVHPNTPLHVSINAGRDNRLCLKASHDEFAYRRTTVGLPVLNYTVCTARNMKTLHAALSEKMLWDGLKASDTEIINSLLTEPVWQLAPSRRELLNESTMVNYTEDIIALGFIKQGHVLLNEFWQAEMGDFSLDQKRFPTMKETINIIHRRGFRIVVTIQPFISTESSNFANAVREGILVRQFGSEHNVPALTRYKTVQSAGMLDITNKNCGPWLQRQLKDLVQKYQFDAFYLDMGSAYDLPRHYMFAENLTNPDYYKSLFTQTVSDSVNVFGVSSAISRPPAPIFVSLLSLASTWDSLQVIIPTMLTYGIVGYPFLLPGPVGGDFQVGNVSLHALIPPDNPSSELLESQSLKECRQRGQHYNESRELVMRWMQLATFLPVIRYARLPSDCDPQVLQLTKNLTSLRQQIINPLLKRYVQEALETAVPLIRPLWMLDPSDTTCYIVKDEFSVGEEVIVAPILRPGATEREVYLPAGVWKDGIEGSLRKGSRWIHNYKIPLDKIAYFVKMPNNTRF</sequence>
<evidence type="ECO:0000256" key="2">
    <source>
        <dbReference type="RuleBase" id="RU361185"/>
    </source>
</evidence>
<organism evidence="7 8">
    <name type="scientific">Sipha flava</name>
    <name type="common">yellow sugarcane aphid</name>
    <dbReference type="NCBI Taxonomy" id="143950"/>
    <lineage>
        <taxon>Eukaryota</taxon>
        <taxon>Metazoa</taxon>
        <taxon>Ecdysozoa</taxon>
        <taxon>Arthropoda</taxon>
        <taxon>Hexapoda</taxon>
        <taxon>Insecta</taxon>
        <taxon>Pterygota</taxon>
        <taxon>Neoptera</taxon>
        <taxon>Paraneoptera</taxon>
        <taxon>Hemiptera</taxon>
        <taxon>Sternorrhyncha</taxon>
        <taxon>Aphidomorpha</taxon>
        <taxon>Aphidoidea</taxon>
        <taxon>Aphididae</taxon>
        <taxon>Sipha</taxon>
    </lineage>
</organism>
<dbReference type="Gene3D" id="2.60.40.1180">
    <property type="entry name" value="Golgi alpha-mannosidase II"/>
    <property type="match status" value="1"/>
</dbReference>
<dbReference type="OrthoDB" id="10070917at2759"/>
<feature type="domain" description="Glycosyl hydrolase family 31 C-terminal" evidence="6">
    <location>
        <begin position="754"/>
        <end position="835"/>
    </location>
</feature>
<dbReference type="PANTHER" id="PTHR43053:SF6">
    <property type="entry name" value="SITS-BINDING PROTEIN"/>
    <property type="match status" value="1"/>
</dbReference>
<dbReference type="Proteomes" id="UP000694846">
    <property type="component" value="Unplaced"/>
</dbReference>
<gene>
    <name evidence="8" type="primary">LOC112684557</name>
</gene>
<dbReference type="RefSeq" id="XP_025411915.1">
    <property type="nucleotide sequence ID" value="XM_025556130.1"/>
</dbReference>
<dbReference type="GO" id="GO:0008929">
    <property type="term" value="F:methylglyoxal synthase activity"/>
    <property type="evidence" value="ECO:0007669"/>
    <property type="project" value="InterPro"/>
</dbReference>
<keyword evidence="4" id="KW-1133">Transmembrane helix</keyword>
<dbReference type="InterPro" id="IPR018148">
    <property type="entry name" value="Methylglyoxal_synth_AS"/>
</dbReference>
<dbReference type="AlphaFoldDB" id="A0A8B8FNI4"/>
<keyword evidence="4" id="KW-0812">Transmembrane</keyword>
<dbReference type="PANTHER" id="PTHR43053">
    <property type="entry name" value="GLYCOSIDASE FAMILY 31"/>
    <property type="match status" value="1"/>
</dbReference>
<feature type="domain" description="Glycoside hydrolase family 31 TIM barrel" evidence="5">
    <location>
        <begin position="621"/>
        <end position="715"/>
    </location>
</feature>
<dbReference type="Pfam" id="PF21365">
    <property type="entry name" value="Glyco_hydro_31_3rd"/>
    <property type="match status" value="1"/>
</dbReference>
<dbReference type="InterPro" id="IPR013780">
    <property type="entry name" value="Glyco_hydro_b"/>
</dbReference>
<evidence type="ECO:0000256" key="3">
    <source>
        <dbReference type="SAM" id="MobiDB-lite"/>
    </source>
</evidence>
<dbReference type="InterPro" id="IPR017853">
    <property type="entry name" value="GH"/>
</dbReference>
<protein>
    <submittedName>
        <fullName evidence="8">Myogenesis-regulating glycosidase isoform X1</fullName>
    </submittedName>
</protein>
<feature type="domain" description="Glycoside hydrolase family 31 TIM barrel" evidence="5">
    <location>
        <begin position="451"/>
        <end position="574"/>
    </location>
</feature>
<dbReference type="InterPro" id="IPR000322">
    <property type="entry name" value="Glyco_hydro_31_TIM"/>
</dbReference>
<evidence type="ECO:0000313" key="8">
    <source>
        <dbReference type="RefSeq" id="XP_025411915.1"/>
    </source>
</evidence>
<comment type="similarity">
    <text evidence="1 2">Belongs to the glycosyl hydrolase 31 family.</text>
</comment>
<feature type="compositionally biased region" description="Low complexity" evidence="3">
    <location>
        <begin position="11"/>
        <end position="28"/>
    </location>
</feature>
<evidence type="ECO:0000256" key="4">
    <source>
        <dbReference type="SAM" id="Phobius"/>
    </source>
</evidence>
<evidence type="ECO:0000256" key="1">
    <source>
        <dbReference type="ARBA" id="ARBA00007806"/>
    </source>
</evidence>
<dbReference type="GO" id="GO:0005975">
    <property type="term" value="P:carbohydrate metabolic process"/>
    <property type="evidence" value="ECO:0007669"/>
    <property type="project" value="InterPro"/>
</dbReference>
<dbReference type="SUPFAM" id="SSF51445">
    <property type="entry name" value="(Trans)glycosidases"/>
    <property type="match status" value="1"/>
</dbReference>
<feature type="transmembrane region" description="Helical" evidence="4">
    <location>
        <begin position="146"/>
        <end position="168"/>
    </location>
</feature>
<dbReference type="InterPro" id="IPR048395">
    <property type="entry name" value="Glyco_hydro_31_C"/>
</dbReference>